<evidence type="ECO:0008006" key="4">
    <source>
        <dbReference type="Google" id="ProtNLM"/>
    </source>
</evidence>
<dbReference type="EMBL" id="BAABJQ010000032">
    <property type="protein sequence ID" value="GAA5198286.1"/>
    <property type="molecule type" value="Genomic_DNA"/>
</dbReference>
<gene>
    <name evidence="2" type="ORF">GCM10023322_71310</name>
</gene>
<name>A0ABP9SNC7_9ACTN</name>
<accession>A0ABP9SNC7</accession>
<proteinExistence type="predicted"/>
<evidence type="ECO:0000313" key="2">
    <source>
        <dbReference type="EMBL" id="GAA5198286.1"/>
    </source>
</evidence>
<dbReference type="InterPro" id="IPR025444">
    <property type="entry name" value="Monooxy_af470"/>
</dbReference>
<sequence>MQTVDLSAHPDLVVIYLGIRVNRLYGLRTLIGHRPQIGESATYQPDGLLLHESLLWLLFPCTSARQYWRDHASLLTWARSEPHRQWWLNFLRDCGGTGFWHETDLISDGMEAVHRVVGPSRGIFRRAAGDGPLRSRPAPGPPCRRVVGEPAFQVG</sequence>
<dbReference type="Proteomes" id="UP001501570">
    <property type="component" value="Unassembled WGS sequence"/>
</dbReference>
<dbReference type="RefSeq" id="WP_345637322.1">
    <property type="nucleotide sequence ID" value="NZ_BAABJQ010000032.1"/>
</dbReference>
<feature type="region of interest" description="Disordered" evidence="1">
    <location>
        <begin position="128"/>
        <end position="147"/>
    </location>
</feature>
<keyword evidence="3" id="KW-1185">Reference proteome</keyword>
<organism evidence="2 3">
    <name type="scientific">Rugosimonospora acidiphila</name>
    <dbReference type="NCBI Taxonomy" id="556531"/>
    <lineage>
        <taxon>Bacteria</taxon>
        <taxon>Bacillati</taxon>
        <taxon>Actinomycetota</taxon>
        <taxon>Actinomycetes</taxon>
        <taxon>Micromonosporales</taxon>
        <taxon>Micromonosporaceae</taxon>
        <taxon>Rugosimonospora</taxon>
    </lineage>
</organism>
<comment type="caution">
    <text evidence="2">The sequence shown here is derived from an EMBL/GenBank/DDBJ whole genome shotgun (WGS) entry which is preliminary data.</text>
</comment>
<dbReference type="Pfam" id="PF13826">
    <property type="entry name" value="Monooxy_af470-like"/>
    <property type="match status" value="1"/>
</dbReference>
<protein>
    <recommendedName>
        <fullName evidence="4">DUF4188 domain-containing protein</fullName>
    </recommendedName>
</protein>
<evidence type="ECO:0000256" key="1">
    <source>
        <dbReference type="SAM" id="MobiDB-lite"/>
    </source>
</evidence>
<reference evidence="3" key="1">
    <citation type="journal article" date="2019" name="Int. J. Syst. Evol. Microbiol.">
        <title>The Global Catalogue of Microorganisms (GCM) 10K type strain sequencing project: providing services to taxonomists for standard genome sequencing and annotation.</title>
        <authorList>
            <consortium name="The Broad Institute Genomics Platform"/>
            <consortium name="The Broad Institute Genome Sequencing Center for Infectious Disease"/>
            <person name="Wu L."/>
            <person name="Ma J."/>
        </authorList>
    </citation>
    <scope>NUCLEOTIDE SEQUENCE [LARGE SCALE GENOMIC DNA]</scope>
    <source>
        <strain evidence="3">JCM 18304</strain>
    </source>
</reference>
<evidence type="ECO:0000313" key="3">
    <source>
        <dbReference type="Proteomes" id="UP001501570"/>
    </source>
</evidence>